<protein>
    <submittedName>
        <fullName evidence="1">Uncharacterized protein</fullName>
    </submittedName>
</protein>
<sequence>MVIEGHQPGHGVDMQFLQISASGLSTTCGSCVNLASSDELGKDACCQGKWKQPTAQHPSRPLYRRNRAAGEMEQPCARWISLPWRGGSALPGFTQLVLYVAKGGSPSITEPEH</sequence>
<comment type="caution">
    <text evidence="1">The sequence shown here is derived from an EMBL/GenBank/DDBJ whole genome shotgun (WGS) entry which is preliminary data.</text>
</comment>
<evidence type="ECO:0000313" key="2">
    <source>
        <dbReference type="Proteomes" id="UP000335636"/>
    </source>
</evidence>
<accession>A0A5E4AEU7</accession>
<keyword evidence="2" id="KW-1185">Reference proteome</keyword>
<gene>
    <name evidence="1" type="ORF">MONAX_5E023293</name>
</gene>
<dbReference type="Proteomes" id="UP000335636">
    <property type="component" value="Unassembled WGS sequence"/>
</dbReference>
<evidence type="ECO:0000313" key="1">
    <source>
        <dbReference type="EMBL" id="VTJ55907.1"/>
    </source>
</evidence>
<organism evidence="1 2">
    <name type="scientific">Marmota monax</name>
    <name type="common">Woodchuck</name>
    <dbReference type="NCBI Taxonomy" id="9995"/>
    <lineage>
        <taxon>Eukaryota</taxon>
        <taxon>Metazoa</taxon>
        <taxon>Chordata</taxon>
        <taxon>Craniata</taxon>
        <taxon>Vertebrata</taxon>
        <taxon>Euteleostomi</taxon>
        <taxon>Mammalia</taxon>
        <taxon>Eutheria</taxon>
        <taxon>Euarchontoglires</taxon>
        <taxon>Glires</taxon>
        <taxon>Rodentia</taxon>
        <taxon>Sciuromorpha</taxon>
        <taxon>Sciuridae</taxon>
        <taxon>Xerinae</taxon>
        <taxon>Marmotini</taxon>
        <taxon>Marmota</taxon>
    </lineage>
</organism>
<dbReference type="EMBL" id="CABDUW010000057">
    <property type="protein sequence ID" value="VTJ55907.1"/>
    <property type="molecule type" value="Genomic_DNA"/>
</dbReference>
<proteinExistence type="predicted"/>
<reference evidence="1" key="1">
    <citation type="submission" date="2019-04" db="EMBL/GenBank/DDBJ databases">
        <authorList>
            <person name="Alioto T."/>
            <person name="Alioto T."/>
        </authorList>
    </citation>
    <scope>NUCLEOTIDE SEQUENCE [LARGE SCALE GENOMIC DNA]</scope>
</reference>
<name>A0A5E4AEU7_MARMO</name>
<dbReference type="AlphaFoldDB" id="A0A5E4AEU7"/>